<organism evidence="3">
    <name type="scientific">Nippostrongylus brasiliensis</name>
    <name type="common">Rat hookworm</name>
    <dbReference type="NCBI Taxonomy" id="27835"/>
    <lineage>
        <taxon>Eukaryota</taxon>
        <taxon>Metazoa</taxon>
        <taxon>Ecdysozoa</taxon>
        <taxon>Nematoda</taxon>
        <taxon>Chromadorea</taxon>
        <taxon>Rhabditida</taxon>
        <taxon>Rhabditina</taxon>
        <taxon>Rhabditomorpha</taxon>
        <taxon>Strongyloidea</taxon>
        <taxon>Heligmosomidae</taxon>
        <taxon>Nippostrongylus</taxon>
    </lineage>
</organism>
<accession>A0A0N4YZM4</accession>
<evidence type="ECO:0000313" key="1">
    <source>
        <dbReference type="EMBL" id="VDL87696.1"/>
    </source>
</evidence>
<evidence type="ECO:0000313" key="2">
    <source>
        <dbReference type="Proteomes" id="UP000271162"/>
    </source>
</evidence>
<dbReference type="WBParaSite" id="NBR_0002269601-mRNA-1">
    <property type="protein sequence ID" value="NBR_0002269601-mRNA-1"/>
    <property type="gene ID" value="NBR_0002269601"/>
</dbReference>
<sequence length="83" mass="9390">MNKLMRKHPAMEAWFVHNGVTSEASEYAVLSTYRQQGCIVSEEGTRVALFRMRTSDTTEQPSSLLGDAPVHRPVLQLLSHHPR</sequence>
<gene>
    <name evidence="1" type="ORF">NBR_LOCUS22697</name>
</gene>
<evidence type="ECO:0000313" key="3">
    <source>
        <dbReference type="WBParaSite" id="NBR_0002269601-mRNA-1"/>
    </source>
</evidence>
<dbReference type="Proteomes" id="UP000271162">
    <property type="component" value="Unassembled WGS sequence"/>
</dbReference>
<name>A0A0N4YZM4_NIPBR</name>
<keyword evidence="2" id="KW-1185">Reference proteome</keyword>
<dbReference type="AlphaFoldDB" id="A0A0N4YZM4"/>
<dbReference type="EMBL" id="UYSL01028775">
    <property type="protein sequence ID" value="VDL87696.1"/>
    <property type="molecule type" value="Genomic_DNA"/>
</dbReference>
<reference evidence="1 2" key="2">
    <citation type="submission" date="2018-11" db="EMBL/GenBank/DDBJ databases">
        <authorList>
            <consortium name="Pathogen Informatics"/>
        </authorList>
    </citation>
    <scope>NUCLEOTIDE SEQUENCE [LARGE SCALE GENOMIC DNA]</scope>
</reference>
<proteinExistence type="predicted"/>
<reference evidence="3" key="1">
    <citation type="submission" date="2017-02" db="UniProtKB">
        <authorList>
            <consortium name="WormBaseParasite"/>
        </authorList>
    </citation>
    <scope>IDENTIFICATION</scope>
</reference>
<protein>
    <submittedName>
        <fullName evidence="3">Glutamine amidotransferase type-2 domain-containing protein</fullName>
    </submittedName>
</protein>